<sequence length="545" mass="62288">MWSIQILKLSDETQLYFLNFVHQLEQQLKKKAFNASQYLSQILTYGDCLLAVLGSGVGKEVLFDEKITFLKKSVMSDDCCSLTDEIFSTMSEMSSVFSPLRLLNYYTIQMIMDDKENEQGPNVLDTCRNALDLSLKQCGKQHWNTAFCYLKMGFAENNAENYISALNAFEQALEIMTATHDGSSSSNADLADVYIGKGEAYKFLNKFESAVASFEEALRIKRKLFDESTEEIAQILALLGDSQRCFNDLSSGLARLEQALQIRKKLHAEKPCPCRYLNVVQCYCSIVHVHSALGNNTESIKSFKTALEVSADCDQERSFAHGLISFGLLNLEGDENVYMELLNSCLPVIKESYRLFLPILYLKLGSKQVESGKCKAGLAFFQEALDIELEITLRSNLDIREGTVSCYIAMVETLFDIGKFKLTRKAIERATQVAESLPECRQYLWIFRCYTWKGRIQNKCGNILQQLILLNTHSCSFHEFVINPVINSKNFNVIVRLQQLISMLDLIKMRLRHFMIHCLSLKVVCQKEARMKLNYISVWRKWPKK</sequence>
<dbReference type="PANTHER" id="PTHR19959:SF119">
    <property type="entry name" value="FUNGAL LIPASE-LIKE DOMAIN-CONTAINING PROTEIN"/>
    <property type="match status" value="1"/>
</dbReference>
<dbReference type="EMBL" id="CACRXK020005268">
    <property type="protein sequence ID" value="CAB4005667.1"/>
    <property type="molecule type" value="Genomic_DNA"/>
</dbReference>
<dbReference type="OrthoDB" id="19588at2759"/>
<dbReference type="InterPro" id="IPR019734">
    <property type="entry name" value="TPR_rpt"/>
</dbReference>
<accession>A0A6S7HNQ9</accession>
<dbReference type="PROSITE" id="PS50005">
    <property type="entry name" value="TPR"/>
    <property type="match status" value="1"/>
</dbReference>
<dbReference type="Gene3D" id="1.25.40.10">
    <property type="entry name" value="Tetratricopeptide repeat domain"/>
    <property type="match status" value="3"/>
</dbReference>
<gene>
    <name evidence="1" type="ORF">PACLA_8A032504</name>
</gene>
<dbReference type="SMART" id="SM00028">
    <property type="entry name" value="TPR"/>
    <property type="match status" value="6"/>
</dbReference>
<keyword evidence="2" id="KW-1185">Reference proteome</keyword>
<dbReference type="AlphaFoldDB" id="A0A6S7HNQ9"/>
<name>A0A6S7HNQ9_PARCT</name>
<proteinExistence type="predicted"/>
<evidence type="ECO:0000313" key="2">
    <source>
        <dbReference type="Proteomes" id="UP001152795"/>
    </source>
</evidence>
<dbReference type="Pfam" id="PF13424">
    <property type="entry name" value="TPR_12"/>
    <property type="match status" value="1"/>
</dbReference>
<dbReference type="InterPro" id="IPR011990">
    <property type="entry name" value="TPR-like_helical_dom_sf"/>
</dbReference>
<reference evidence="1" key="1">
    <citation type="submission" date="2020-04" db="EMBL/GenBank/DDBJ databases">
        <authorList>
            <person name="Alioto T."/>
            <person name="Alioto T."/>
            <person name="Gomez Garrido J."/>
        </authorList>
    </citation>
    <scope>NUCLEOTIDE SEQUENCE</scope>
    <source>
        <strain evidence="1">A484AB</strain>
    </source>
</reference>
<dbReference type="PANTHER" id="PTHR19959">
    <property type="entry name" value="KINESIN LIGHT CHAIN"/>
    <property type="match status" value="1"/>
</dbReference>
<evidence type="ECO:0000313" key="1">
    <source>
        <dbReference type="EMBL" id="CAB4005667.1"/>
    </source>
</evidence>
<comment type="caution">
    <text evidence="1">The sequence shown here is derived from an EMBL/GenBank/DDBJ whole genome shotgun (WGS) entry which is preliminary data.</text>
</comment>
<organism evidence="1 2">
    <name type="scientific">Paramuricea clavata</name>
    <name type="common">Red gorgonian</name>
    <name type="synonym">Violescent sea-whip</name>
    <dbReference type="NCBI Taxonomy" id="317549"/>
    <lineage>
        <taxon>Eukaryota</taxon>
        <taxon>Metazoa</taxon>
        <taxon>Cnidaria</taxon>
        <taxon>Anthozoa</taxon>
        <taxon>Octocorallia</taxon>
        <taxon>Malacalcyonacea</taxon>
        <taxon>Plexauridae</taxon>
        <taxon>Paramuricea</taxon>
    </lineage>
</organism>
<dbReference type="SUPFAM" id="SSF48452">
    <property type="entry name" value="TPR-like"/>
    <property type="match status" value="1"/>
</dbReference>
<protein>
    <submittedName>
        <fullName evidence="1">Nephrocystin-3</fullName>
    </submittedName>
</protein>
<dbReference type="Pfam" id="PF13181">
    <property type="entry name" value="TPR_8"/>
    <property type="match status" value="1"/>
</dbReference>
<dbReference type="Proteomes" id="UP001152795">
    <property type="component" value="Unassembled WGS sequence"/>
</dbReference>